<comment type="caution">
    <text evidence="3">The sequence shown here is derived from an EMBL/GenBank/DDBJ whole genome shotgun (WGS) entry which is preliminary data.</text>
</comment>
<dbReference type="SMART" id="SM00530">
    <property type="entry name" value="HTH_XRE"/>
    <property type="match status" value="1"/>
</dbReference>
<dbReference type="RefSeq" id="WP_346759014.1">
    <property type="nucleotide sequence ID" value="NZ_JAUJEB010000003.1"/>
</dbReference>
<organism evidence="3 4">
    <name type="scientific">Agaribacillus aureus</name>
    <dbReference type="NCBI Taxonomy" id="3051825"/>
    <lineage>
        <taxon>Bacteria</taxon>
        <taxon>Pseudomonadati</taxon>
        <taxon>Bacteroidota</taxon>
        <taxon>Cytophagia</taxon>
        <taxon>Cytophagales</taxon>
        <taxon>Splendidivirgaceae</taxon>
        <taxon>Agaribacillus</taxon>
    </lineage>
</organism>
<dbReference type="PROSITE" id="PS50943">
    <property type="entry name" value="HTH_CROC1"/>
    <property type="match status" value="1"/>
</dbReference>
<dbReference type="InterPro" id="IPR050807">
    <property type="entry name" value="TransReg_Diox_bact_type"/>
</dbReference>
<dbReference type="PANTHER" id="PTHR46797:SF1">
    <property type="entry name" value="METHYLPHOSPHONATE SYNTHASE"/>
    <property type="match status" value="1"/>
</dbReference>
<dbReference type="Pfam" id="PF07883">
    <property type="entry name" value="Cupin_2"/>
    <property type="match status" value="1"/>
</dbReference>
<dbReference type="CDD" id="cd02209">
    <property type="entry name" value="cupin_XRE_C"/>
    <property type="match status" value="1"/>
</dbReference>
<dbReference type="CDD" id="cd00093">
    <property type="entry name" value="HTH_XRE"/>
    <property type="match status" value="1"/>
</dbReference>
<reference evidence="3" key="1">
    <citation type="submission" date="2023-06" db="EMBL/GenBank/DDBJ databases">
        <title>Genomic of Agaribacillus aureum.</title>
        <authorList>
            <person name="Wang G."/>
        </authorList>
    </citation>
    <scope>NUCLEOTIDE SEQUENCE</scope>
    <source>
        <strain evidence="3">BMA12</strain>
    </source>
</reference>
<evidence type="ECO:0000256" key="1">
    <source>
        <dbReference type="ARBA" id="ARBA00023125"/>
    </source>
</evidence>
<evidence type="ECO:0000313" key="3">
    <source>
        <dbReference type="EMBL" id="MDN5213677.1"/>
    </source>
</evidence>
<keyword evidence="1" id="KW-0238">DNA-binding</keyword>
<dbReference type="InterPro" id="IPR013096">
    <property type="entry name" value="Cupin_2"/>
</dbReference>
<sequence length="193" mass="21738">MFKDDSLSNIGKRIKEERRRKGLSLQELGKLSGVTAGLLSKIENFRAVASLPVLFNIAKSLEVKMSELVEDVKNDKEFSFLLIRNNEGIIEEREDSVGLVYESLIHQDIGNINFRTNIVRVMPNTYREPIATDAMESIYVVSGSVTYGIGDNEILLNQGDTFYFDGSFPHSVRNDLEVEAVLFKIYLLKLNGA</sequence>
<dbReference type="Gene3D" id="2.60.120.10">
    <property type="entry name" value="Jelly Rolls"/>
    <property type="match status" value="1"/>
</dbReference>
<dbReference type="Gene3D" id="1.10.260.40">
    <property type="entry name" value="lambda repressor-like DNA-binding domains"/>
    <property type="match status" value="1"/>
</dbReference>
<dbReference type="SUPFAM" id="SSF47413">
    <property type="entry name" value="lambda repressor-like DNA-binding domains"/>
    <property type="match status" value="1"/>
</dbReference>
<dbReference type="EMBL" id="JAUJEB010000003">
    <property type="protein sequence ID" value="MDN5213677.1"/>
    <property type="molecule type" value="Genomic_DNA"/>
</dbReference>
<dbReference type="InterPro" id="IPR014710">
    <property type="entry name" value="RmlC-like_jellyroll"/>
</dbReference>
<name>A0ABT8L9I8_9BACT</name>
<dbReference type="PANTHER" id="PTHR46797">
    <property type="entry name" value="HTH-TYPE TRANSCRIPTIONAL REGULATOR"/>
    <property type="match status" value="1"/>
</dbReference>
<gene>
    <name evidence="3" type="ORF">QQ020_16515</name>
</gene>
<feature type="domain" description="HTH cro/C1-type" evidence="2">
    <location>
        <begin position="14"/>
        <end position="68"/>
    </location>
</feature>
<dbReference type="InterPro" id="IPR011051">
    <property type="entry name" value="RmlC_Cupin_sf"/>
</dbReference>
<evidence type="ECO:0000313" key="4">
    <source>
        <dbReference type="Proteomes" id="UP001172083"/>
    </source>
</evidence>
<protein>
    <submittedName>
        <fullName evidence="3">XRE family transcriptional regulator</fullName>
    </submittedName>
</protein>
<evidence type="ECO:0000259" key="2">
    <source>
        <dbReference type="PROSITE" id="PS50943"/>
    </source>
</evidence>
<dbReference type="InterPro" id="IPR010982">
    <property type="entry name" value="Lambda_DNA-bd_dom_sf"/>
</dbReference>
<dbReference type="Proteomes" id="UP001172083">
    <property type="component" value="Unassembled WGS sequence"/>
</dbReference>
<accession>A0ABT8L9I8</accession>
<keyword evidence="4" id="KW-1185">Reference proteome</keyword>
<dbReference type="SUPFAM" id="SSF51182">
    <property type="entry name" value="RmlC-like cupins"/>
    <property type="match status" value="1"/>
</dbReference>
<dbReference type="InterPro" id="IPR001387">
    <property type="entry name" value="Cro/C1-type_HTH"/>
</dbReference>
<dbReference type="Pfam" id="PF01381">
    <property type="entry name" value="HTH_3"/>
    <property type="match status" value="1"/>
</dbReference>
<proteinExistence type="predicted"/>